<dbReference type="Proteomes" id="UP000252405">
    <property type="component" value="Unassembled WGS sequence"/>
</dbReference>
<proteinExistence type="predicted"/>
<dbReference type="CDD" id="cd05271">
    <property type="entry name" value="NDUFA9_like_SDR_a"/>
    <property type="match status" value="1"/>
</dbReference>
<accession>A0A368U2A4</accession>
<dbReference type="PANTHER" id="PTHR12126">
    <property type="entry name" value="NADH-UBIQUINONE OXIDOREDUCTASE 39 KDA SUBUNIT-RELATED"/>
    <property type="match status" value="1"/>
</dbReference>
<name>A0A368U2A4_9GAMM</name>
<dbReference type="InterPro" id="IPR036291">
    <property type="entry name" value="NAD(P)-bd_dom_sf"/>
</dbReference>
<evidence type="ECO:0000313" key="2">
    <source>
        <dbReference type="EMBL" id="RCV91259.1"/>
    </source>
</evidence>
<dbReference type="OrthoDB" id="9776313at2"/>
<organism evidence="2 3">
    <name type="scientific">Billgrantia montanilacus</name>
    <dbReference type="NCBI Taxonomy" id="2282305"/>
    <lineage>
        <taxon>Bacteria</taxon>
        <taxon>Pseudomonadati</taxon>
        <taxon>Pseudomonadota</taxon>
        <taxon>Gammaproteobacteria</taxon>
        <taxon>Oceanospirillales</taxon>
        <taxon>Halomonadaceae</taxon>
        <taxon>Billgrantia</taxon>
    </lineage>
</organism>
<evidence type="ECO:0000313" key="3">
    <source>
        <dbReference type="Proteomes" id="UP000252405"/>
    </source>
</evidence>
<reference evidence="2 3" key="1">
    <citation type="submission" date="2018-07" db="EMBL/GenBank/DDBJ databases">
        <title>Halomonas montanilacus sp. nov., isolated from Lake Pengyan on Tibetan Plateau.</title>
        <authorList>
            <person name="Lu H."/>
            <person name="Xing P."/>
            <person name="Wu Q."/>
        </authorList>
    </citation>
    <scope>NUCLEOTIDE SEQUENCE [LARGE SCALE GENOMIC DNA]</scope>
    <source>
        <strain evidence="2 3">PYC7W</strain>
    </source>
</reference>
<dbReference type="Gene3D" id="3.40.50.720">
    <property type="entry name" value="NAD(P)-binding Rossmann-like Domain"/>
    <property type="match status" value="1"/>
</dbReference>
<protein>
    <submittedName>
        <fullName evidence="2">Complex I NDUFA9 subunit family protein</fullName>
    </submittedName>
</protein>
<dbReference type="InterPro" id="IPR001509">
    <property type="entry name" value="Epimerase_deHydtase"/>
</dbReference>
<evidence type="ECO:0000259" key="1">
    <source>
        <dbReference type="Pfam" id="PF01370"/>
    </source>
</evidence>
<dbReference type="PANTHER" id="PTHR12126:SF11">
    <property type="entry name" value="NADH DEHYDROGENASE [UBIQUINONE] 1 ALPHA SUBCOMPLEX SUBUNIT 9, MITOCHONDRIAL"/>
    <property type="match status" value="1"/>
</dbReference>
<gene>
    <name evidence="2" type="ORF">DU505_05125</name>
</gene>
<dbReference type="GO" id="GO:0044877">
    <property type="term" value="F:protein-containing complex binding"/>
    <property type="evidence" value="ECO:0007669"/>
    <property type="project" value="TreeGrafter"/>
</dbReference>
<comment type="caution">
    <text evidence="2">The sequence shown here is derived from an EMBL/GenBank/DDBJ whole genome shotgun (WGS) entry which is preliminary data.</text>
</comment>
<dbReference type="AlphaFoldDB" id="A0A368U2A4"/>
<dbReference type="InterPro" id="IPR051207">
    <property type="entry name" value="ComplexI_NDUFA9_subunit"/>
</dbReference>
<dbReference type="EMBL" id="QPII01000002">
    <property type="protein sequence ID" value="RCV91259.1"/>
    <property type="molecule type" value="Genomic_DNA"/>
</dbReference>
<dbReference type="SUPFAM" id="SSF51735">
    <property type="entry name" value="NAD(P)-binding Rossmann-fold domains"/>
    <property type="match status" value="1"/>
</dbReference>
<feature type="domain" description="NAD-dependent epimerase/dehydratase" evidence="1">
    <location>
        <begin position="6"/>
        <end position="200"/>
    </location>
</feature>
<dbReference type="RefSeq" id="WP_114477899.1">
    <property type="nucleotide sequence ID" value="NZ_QPII01000002.1"/>
</dbReference>
<keyword evidence="3" id="KW-1185">Reference proteome</keyword>
<dbReference type="Pfam" id="PF01370">
    <property type="entry name" value="Epimerase"/>
    <property type="match status" value="1"/>
</dbReference>
<sequence length="302" mass="32579">MAIGCVTVFGGTGFLGGQVVRELTEAGRTVRIAARRPALPEWAEPGDPLELASVDIRSKADIAKALEGSESVVNAVSLYVESRNARFQTIHVDAAAQLAQLAHEAGIQRLIQISGIGADPASRSAYVSARGQGERAVVTALPKATILRPSVMFGPHDAFLSTVAGLTRLPVIPLFGHGETRLQPVHVMDVARAIGRLLGNEPLERRLFELGGPDIIRYREVIELVMREQKRERPLLPMPFTLWHLLALMASPLPTPPLTRDQVVMMAHDNVAGDDVGTFEHLGILPRSLRDSLPLCLAAISG</sequence>